<comment type="subcellular location">
    <subcellularLocation>
        <location evidence="1">Endoplasmic reticulum membrane</location>
        <topology evidence="1">Single-pass type I membrane protein</topology>
    </subcellularLocation>
</comment>
<evidence type="ECO:0000313" key="18">
    <source>
        <dbReference type="Proteomes" id="UP000800092"/>
    </source>
</evidence>
<evidence type="ECO:0000256" key="9">
    <source>
        <dbReference type="ARBA" id="ARBA00022837"/>
    </source>
</evidence>
<feature type="transmembrane region" description="Helical" evidence="15">
    <location>
        <begin position="162"/>
        <end position="180"/>
    </location>
</feature>
<dbReference type="GO" id="GO:2001256">
    <property type="term" value="P:regulation of store-operated calcium entry"/>
    <property type="evidence" value="ECO:0007669"/>
    <property type="project" value="InterPro"/>
</dbReference>
<dbReference type="InterPro" id="IPR009567">
    <property type="entry name" value="SARAF"/>
</dbReference>
<comment type="similarity">
    <text evidence="2">Belongs to the SARAF family.</text>
</comment>
<name>A0A6A6HKB5_VIRVR</name>
<dbReference type="GO" id="GO:0006816">
    <property type="term" value="P:calcium ion transport"/>
    <property type="evidence" value="ECO:0007669"/>
    <property type="project" value="UniProtKB-KW"/>
</dbReference>
<evidence type="ECO:0000256" key="15">
    <source>
        <dbReference type="SAM" id="Phobius"/>
    </source>
</evidence>
<feature type="region of interest" description="Disordered" evidence="14">
    <location>
        <begin position="183"/>
        <end position="227"/>
    </location>
</feature>
<evidence type="ECO:0000256" key="3">
    <source>
        <dbReference type="ARBA" id="ARBA00016584"/>
    </source>
</evidence>
<dbReference type="PANTHER" id="PTHR15929">
    <property type="entry name" value="STORE-OPERATED CALCIUM ENTRY-ASSOCIATED REGULATORY FACTOR"/>
    <property type="match status" value="1"/>
</dbReference>
<keyword evidence="12 15" id="KW-0472">Membrane</keyword>
<keyword evidence="5" id="KW-0109">Calcium transport</keyword>
<feature type="compositionally biased region" description="Low complexity" evidence="14">
    <location>
        <begin position="280"/>
        <end position="290"/>
    </location>
</feature>
<dbReference type="Pfam" id="PF06682">
    <property type="entry name" value="SARAF"/>
    <property type="match status" value="1"/>
</dbReference>
<evidence type="ECO:0000256" key="4">
    <source>
        <dbReference type="ARBA" id="ARBA00022448"/>
    </source>
</evidence>
<evidence type="ECO:0000256" key="2">
    <source>
        <dbReference type="ARBA" id="ARBA00006833"/>
    </source>
</evidence>
<keyword evidence="7 16" id="KW-0732">Signal</keyword>
<dbReference type="PANTHER" id="PTHR15929:SF0">
    <property type="entry name" value="STORE-OPERATED CALCIUM ENTRY-ASSOCIATED REGULATORY FACTOR"/>
    <property type="match status" value="1"/>
</dbReference>
<sequence length="304" mass="32582">MRYRNIFAKLLLAIFALSTAANAARKPADSVLLSNVKTLTLRAGLKTSHRRVSAVPQLKCVGGNAKGLYDVDVMRCKNQGTDYDDDNVQWTCTAALPAEFKLGSTDVICEGYDSSSDPYVLKGSCGVEYRLILTEQGEEKYGRQKGTSSSYDGSSSNVPATLFWLLFVAVILWMLYSAFIRDNGPRPRGPPRGPRWGGGGGNGGGDDDDPPPPYDYHPPRKPRTNISFDARPAFNNWRPGFWTGAAGGAAAGYLAGRRNGGTNPAAGNGNFRNNDPGVGSSTRPASSSSTSRHESTGFGTSSRR</sequence>
<feature type="chain" id="PRO_5025619714" description="Store-operated calcium entry-associated regulatory factor" evidence="16">
    <location>
        <begin position="24"/>
        <end position="304"/>
    </location>
</feature>
<evidence type="ECO:0000313" key="17">
    <source>
        <dbReference type="EMBL" id="KAF2238566.1"/>
    </source>
</evidence>
<accession>A0A6A6HKB5</accession>
<evidence type="ECO:0000256" key="7">
    <source>
        <dbReference type="ARBA" id="ARBA00022729"/>
    </source>
</evidence>
<feature type="compositionally biased region" description="Low complexity" evidence="14">
    <location>
        <begin position="252"/>
        <end position="270"/>
    </location>
</feature>
<keyword evidence="8" id="KW-0256">Endoplasmic reticulum</keyword>
<evidence type="ECO:0000256" key="5">
    <source>
        <dbReference type="ARBA" id="ARBA00022568"/>
    </source>
</evidence>
<organism evidence="17 18">
    <name type="scientific">Viridothelium virens</name>
    <name type="common">Speckled blister lichen</name>
    <name type="synonym">Trypethelium virens</name>
    <dbReference type="NCBI Taxonomy" id="1048519"/>
    <lineage>
        <taxon>Eukaryota</taxon>
        <taxon>Fungi</taxon>
        <taxon>Dikarya</taxon>
        <taxon>Ascomycota</taxon>
        <taxon>Pezizomycotina</taxon>
        <taxon>Dothideomycetes</taxon>
        <taxon>Dothideomycetes incertae sedis</taxon>
        <taxon>Trypetheliales</taxon>
        <taxon>Trypetheliaceae</taxon>
        <taxon>Viridothelium</taxon>
    </lineage>
</organism>
<evidence type="ECO:0000256" key="6">
    <source>
        <dbReference type="ARBA" id="ARBA00022692"/>
    </source>
</evidence>
<feature type="compositionally biased region" description="Gly residues" evidence="14">
    <location>
        <begin position="195"/>
        <end position="204"/>
    </location>
</feature>
<keyword evidence="18" id="KW-1185">Reference proteome</keyword>
<reference evidence="17" key="1">
    <citation type="journal article" date="2020" name="Stud. Mycol.">
        <title>101 Dothideomycetes genomes: a test case for predicting lifestyles and emergence of pathogens.</title>
        <authorList>
            <person name="Haridas S."/>
            <person name="Albert R."/>
            <person name="Binder M."/>
            <person name="Bloem J."/>
            <person name="Labutti K."/>
            <person name="Salamov A."/>
            <person name="Andreopoulos B."/>
            <person name="Baker S."/>
            <person name="Barry K."/>
            <person name="Bills G."/>
            <person name="Bluhm B."/>
            <person name="Cannon C."/>
            <person name="Castanera R."/>
            <person name="Culley D."/>
            <person name="Daum C."/>
            <person name="Ezra D."/>
            <person name="Gonzalez J."/>
            <person name="Henrissat B."/>
            <person name="Kuo A."/>
            <person name="Liang C."/>
            <person name="Lipzen A."/>
            <person name="Lutzoni F."/>
            <person name="Magnuson J."/>
            <person name="Mondo S."/>
            <person name="Nolan M."/>
            <person name="Ohm R."/>
            <person name="Pangilinan J."/>
            <person name="Park H.-J."/>
            <person name="Ramirez L."/>
            <person name="Alfaro M."/>
            <person name="Sun H."/>
            <person name="Tritt A."/>
            <person name="Yoshinaga Y."/>
            <person name="Zwiers L.-H."/>
            <person name="Turgeon B."/>
            <person name="Goodwin S."/>
            <person name="Spatafora J."/>
            <person name="Crous P."/>
            <person name="Grigoriev I."/>
        </authorList>
    </citation>
    <scope>NUCLEOTIDE SEQUENCE</scope>
    <source>
        <strain evidence="17">Tuck. ex Michener</strain>
    </source>
</reference>
<evidence type="ECO:0000256" key="14">
    <source>
        <dbReference type="SAM" id="MobiDB-lite"/>
    </source>
</evidence>
<evidence type="ECO:0000256" key="13">
    <source>
        <dbReference type="ARBA" id="ARBA00031116"/>
    </source>
</evidence>
<gene>
    <name evidence="17" type="ORF">EV356DRAFT_529022</name>
</gene>
<keyword evidence="4" id="KW-0813">Transport</keyword>
<proteinExistence type="inferred from homology"/>
<evidence type="ECO:0000256" key="8">
    <source>
        <dbReference type="ARBA" id="ARBA00022824"/>
    </source>
</evidence>
<keyword evidence="6 15" id="KW-0812">Transmembrane</keyword>
<keyword evidence="10 15" id="KW-1133">Transmembrane helix</keyword>
<feature type="region of interest" description="Disordered" evidence="14">
    <location>
        <begin position="252"/>
        <end position="304"/>
    </location>
</feature>
<dbReference type="OrthoDB" id="20303at2759"/>
<evidence type="ECO:0000256" key="12">
    <source>
        <dbReference type="ARBA" id="ARBA00023136"/>
    </source>
</evidence>
<feature type="signal peptide" evidence="16">
    <location>
        <begin position="1"/>
        <end position="23"/>
    </location>
</feature>
<keyword evidence="9" id="KW-0106">Calcium</keyword>
<keyword evidence="11" id="KW-0406">Ion transport</keyword>
<dbReference type="Proteomes" id="UP000800092">
    <property type="component" value="Unassembled WGS sequence"/>
</dbReference>
<evidence type="ECO:0000256" key="10">
    <source>
        <dbReference type="ARBA" id="ARBA00022989"/>
    </source>
</evidence>
<evidence type="ECO:0000256" key="16">
    <source>
        <dbReference type="SAM" id="SignalP"/>
    </source>
</evidence>
<evidence type="ECO:0000256" key="11">
    <source>
        <dbReference type="ARBA" id="ARBA00023065"/>
    </source>
</evidence>
<dbReference type="AlphaFoldDB" id="A0A6A6HKB5"/>
<dbReference type="GO" id="GO:0005789">
    <property type="term" value="C:endoplasmic reticulum membrane"/>
    <property type="evidence" value="ECO:0007669"/>
    <property type="project" value="UniProtKB-SubCell"/>
</dbReference>
<dbReference type="EMBL" id="ML991775">
    <property type="protein sequence ID" value="KAF2238566.1"/>
    <property type="molecule type" value="Genomic_DNA"/>
</dbReference>
<protein>
    <recommendedName>
        <fullName evidence="3">Store-operated calcium entry-associated regulatory factor</fullName>
    </recommendedName>
    <alternativeName>
        <fullName evidence="13">Transmembrane protein 66</fullName>
    </alternativeName>
</protein>
<evidence type="ECO:0000256" key="1">
    <source>
        <dbReference type="ARBA" id="ARBA00004115"/>
    </source>
</evidence>